<gene>
    <name evidence="1" type="ORF">GII31_06320</name>
</gene>
<reference evidence="1" key="1">
    <citation type="journal article" date="2021" name="Nat. Microbiol.">
        <title>Cocultivation of an ultrasmall environmental parasitic bacterium with lytic ability against bacteria associated with wastewater foams.</title>
        <authorList>
            <person name="Batinovic S."/>
            <person name="Rose J.J.A."/>
            <person name="Ratcliffe J."/>
            <person name="Seviour R.J."/>
            <person name="Petrovski S."/>
        </authorList>
    </citation>
    <scope>NUCLEOTIDE SEQUENCE</scope>
    <source>
        <strain evidence="1">CON9</strain>
    </source>
</reference>
<evidence type="ECO:0000313" key="2">
    <source>
        <dbReference type="Proteomes" id="UP001059836"/>
    </source>
</evidence>
<evidence type="ECO:0000313" key="1">
    <source>
        <dbReference type="EMBL" id="QHN37385.1"/>
    </source>
</evidence>
<dbReference type="Pfam" id="PF04977">
    <property type="entry name" value="DivIC"/>
    <property type="match status" value="1"/>
</dbReference>
<proteinExistence type="predicted"/>
<dbReference type="EMBL" id="CP045809">
    <property type="protein sequence ID" value="QHN37385.1"/>
    <property type="molecule type" value="Genomic_DNA"/>
</dbReference>
<organism evidence="1 2">
    <name type="scientific">Gordonia pseudamarae</name>
    <dbReference type="NCBI Taxonomy" id="2831662"/>
    <lineage>
        <taxon>Bacteria</taxon>
        <taxon>Bacillati</taxon>
        <taxon>Actinomycetota</taxon>
        <taxon>Actinomycetes</taxon>
        <taxon>Mycobacteriales</taxon>
        <taxon>Gordoniaceae</taxon>
        <taxon>Gordonia</taxon>
    </lineage>
</organism>
<dbReference type="InterPro" id="IPR007060">
    <property type="entry name" value="FtsL/DivIC"/>
</dbReference>
<evidence type="ECO:0008006" key="3">
    <source>
        <dbReference type="Google" id="ProtNLM"/>
    </source>
</evidence>
<protein>
    <recommendedName>
        <fullName evidence="3">Septum formation initiator</fullName>
    </recommendedName>
</protein>
<name>A0ABX6IQB2_9ACTN</name>
<sequence>MVLIVAGIAVALTLAAPLRNSMSNRSEFAQLSASNSDLRKQIAYYEQKINEQNDPAYIEAQARERLHFVYPGEKAVVMMYPGDDARKAAERQAAQHANNPWYSNLWDAVATPPKK</sequence>
<dbReference type="Proteomes" id="UP001059836">
    <property type="component" value="Chromosome"/>
</dbReference>
<keyword evidence="2" id="KW-1185">Reference proteome</keyword>
<accession>A0ABX6IQB2</accession>